<dbReference type="RefSeq" id="WP_173041404.1">
    <property type="nucleotide sequence ID" value="NZ_AP022870.1"/>
</dbReference>
<evidence type="ECO:0000259" key="5">
    <source>
        <dbReference type="Pfam" id="PF04542"/>
    </source>
</evidence>
<dbReference type="Proteomes" id="UP000502508">
    <property type="component" value="Chromosome"/>
</dbReference>
<evidence type="ECO:0000313" key="8">
    <source>
        <dbReference type="Proteomes" id="UP000502508"/>
    </source>
</evidence>
<dbReference type="InterPro" id="IPR036388">
    <property type="entry name" value="WH-like_DNA-bd_sf"/>
</dbReference>
<dbReference type="GO" id="GO:0006352">
    <property type="term" value="P:DNA-templated transcription initiation"/>
    <property type="evidence" value="ECO:0007669"/>
    <property type="project" value="InterPro"/>
</dbReference>
<dbReference type="SUPFAM" id="SSF88946">
    <property type="entry name" value="Sigma2 domain of RNA polymerase sigma factors"/>
    <property type="match status" value="1"/>
</dbReference>
<dbReference type="SUPFAM" id="SSF88659">
    <property type="entry name" value="Sigma3 and sigma4 domains of RNA polymerase sigma factors"/>
    <property type="match status" value="1"/>
</dbReference>
<accession>A0A6F8Y6E2</accession>
<organism evidence="7 8">
    <name type="scientific">Phytohabitans flavus</name>
    <dbReference type="NCBI Taxonomy" id="1076124"/>
    <lineage>
        <taxon>Bacteria</taxon>
        <taxon>Bacillati</taxon>
        <taxon>Actinomycetota</taxon>
        <taxon>Actinomycetes</taxon>
        <taxon>Micromonosporales</taxon>
        <taxon>Micromonosporaceae</taxon>
    </lineage>
</organism>
<evidence type="ECO:0000256" key="3">
    <source>
        <dbReference type="ARBA" id="ARBA00023082"/>
    </source>
</evidence>
<dbReference type="Gene3D" id="1.10.1740.10">
    <property type="match status" value="1"/>
</dbReference>
<dbReference type="Pfam" id="PF08281">
    <property type="entry name" value="Sigma70_r4_2"/>
    <property type="match status" value="1"/>
</dbReference>
<evidence type="ECO:0000256" key="2">
    <source>
        <dbReference type="ARBA" id="ARBA00023015"/>
    </source>
</evidence>
<reference evidence="7 8" key="1">
    <citation type="submission" date="2020-03" db="EMBL/GenBank/DDBJ databases">
        <title>Whole genome shotgun sequence of Phytohabitans flavus NBRC 107702.</title>
        <authorList>
            <person name="Komaki H."/>
            <person name="Tamura T."/>
        </authorList>
    </citation>
    <scope>NUCLEOTIDE SEQUENCE [LARGE SCALE GENOMIC DNA]</scope>
    <source>
        <strain evidence="7 8">NBRC 107702</strain>
    </source>
</reference>
<evidence type="ECO:0000256" key="4">
    <source>
        <dbReference type="ARBA" id="ARBA00023163"/>
    </source>
</evidence>
<evidence type="ECO:0000256" key="1">
    <source>
        <dbReference type="ARBA" id="ARBA00010641"/>
    </source>
</evidence>
<dbReference type="CDD" id="cd06171">
    <property type="entry name" value="Sigma70_r4"/>
    <property type="match status" value="1"/>
</dbReference>
<gene>
    <name evidence="7" type="ORF">Pflav_080090</name>
</gene>
<feature type="domain" description="RNA polymerase sigma-70 region 2" evidence="5">
    <location>
        <begin position="34"/>
        <end position="102"/>
    </location>
</feature>
<dbReference type="InterPro" id="IPR013325">
    <property type="entry name" value="RNA_pol_sigma_r2"/>
</dbReference>
<reference evidence="7 8" key="2">
    <citation type="submission" date="2020-03" db="EMBL/GenBank/DDBJ databases">
        <authorList>
            <person name="Ichikawa N."/>
            <person name="Kimura A."/>
            <person name="Kitahashi Y."/>
            <person name="Uohara A."/>
        </authorList>
    </citation>
    <scope>NUCLEOTIDE SEQUENCE [LARGE SCALE GENOMIC DNA]</scope>
    <source>
        <strain evidence="7 8">NBRC 107702</strain>
    </source>
</reference>
<dbReference type="KEGG" id="pfla:Pflav_080090"/>
<sequence length="189" mass="21333">MPVSTLDRYAALDTVDAGLVHRSAAGDDDAFATLIARYRGDLEAFAGKYHDDPFDRDDLVQETMIKAWRRIAAFDGRSTVRTWLYRITANAAVDGYRQRGRRPAPTDDPSWLDRHTASAESVVVEEHQLRWALALLPERYRVVSVLADRLGCPYAEIAELCHIPEATVRTLVRRSRSALRAAILRAERV</sequence>
<dbReference type="PANTHER" id="PTHR43133:SF25">
    <property type="entry name" value="RNA POLYMERASE SIGMA FACTOR RFAY-RELATED"/>
    <property type="match status" value="1"/>
</dbReference>
<dbReference type="EMBL" id="AP022870">
    <property type="protein sequence ID" value="BCB81599.1"/>
    <property type="molecule type" value="Genomic_DNA"/>
</dbReference>
<evidence type="ECO:0000313" key="7">
    <source>
        <dbReference type="EMBL" id="BCB81599.1"/>
    </source>
</evidence>
<proteinExistence type="inferred from homology"/>
<dbReference type="Pfam" id="PF04542">
    <property type="entry name" value="Sigma70_r2"/>
    <property type="match status" value="1"/>
</dbReference>
<dbReference type="InterPro" id="IPR007627">
    <property type="entry name" value="RNA_pol_sigma70_r2"/>
</dbReference>
<dbReference type="InterPro" id="IPR039425">
    <property type="entry name" value="RNA_pol_sigma-70-like"/>
</dbReference>
<name>A0A6F8Y6E2_9ACTN</name>
<keyword evidence="8" id="KW-1185">Reference proteome</keyword>
<dbReference type="NCBIfam" id="TIGR02937">
    <property type="entry name" value="sigma70-ECF"/>
    <property type="match status" value="1"/>
</dbReference>
<dbReference type="InterPro" id="IPR014284">
    <property type="entry name" value="RNA_pol_sigma-70_dom"/>
</dbReference>
<comment type="similarity">
    <text evidence="1">Belongs to the sigma-70 factor family. ECF subfamily.</text>
</comment>
<keyword evidence="4" id="KW-0804">Transcription</keyword>
<dbReference type="GO" id="GO:0016987">
    <property type="term" value="F:sigma factor activity"/>
    <property type="evidence" value="ECO:0007669"/>
    <property type="project" value="UniProtKB-KW"/>
</dbReference>
<feature type="domain" description="RNA polymerase sigma factor 70 region 4 type 2" evidence="6">
    <location>
        <begin position="129"/>
        <end position="179"/>
    </location>
</feature>
<dbReference type="InterPro" id="IPR013249">
    <property type="entry name" value="RNA_pol_sigma70_r4_t2"/>
</dbReference>
<dbReference type="GO" id="GO:0003677">
    <property type="term" value="F:DNA binding"/>
    <property type="evidence" value="ECO:0007669"/>
    <property type="project" value="InterPro"/>
</dbReference>
<keyword evidence="2" id="KW-0805">Transcription regulation</keyword>
<dbReference type="Gene3D" id="1.10.10.10">
    <property type="entry name" value="Winged helix-like DNA-binding domain superfamily/Winged helix DNA-binding domain"/>
    <property type="match status" value="1"/>
</dbReference>
<dbReference type="AlphaFoldDB" id="A0A6F8Y6E2"/>
<dbReference type="InterPro" id="IPR013324">
    <property type="entry name" value="RNA_pol_sigma_r3/r4-like"/>
</dbReference>
<keyword evidence="3" id="KW-0731">Sigma factor</keyword>
<dbReference type="PANTHER" id="PTHR43133">
    <property type="entry name" value="RNA POLYMERASE ECF-TYPE SIGMA FACTO"/>
    <property type="match status" value="1"/>
</dbReference>
<evidence type="ECO:0000259" key="6">
    <source>
        <dbReference type="Pfam" id="PF08281"/>
    </source>
</evidence>
<protein>
    <submittedName>
        <fullName evidence="7">RNA polymerase sigma factor</fullName>
    </submittedName>
</protein>